<dbReference type="IntAct" id="P72654">
    <property type="interactions" value="4"/>
</dbReference>
<evidence type="ECO:0000313" key="1">
    <source>
        <dbReference type="EMBL" id="BAA16656.1"/>
    </source>
</evidence>
<dbReference type="KEGG" id="syn:slr1127"/>
<dbReference type="EMBL" id="BA000022">
    <property type="protein sequence ID" value="BAA16656.1"/>
    <property type="molecule type" value="Genomic_DNA"/>
</dbReference>
<name>P72654_SYNY3</name>
<evidence type="ECO:0000313" key="2">
    <source>
        <dbReference type="Proteomes" id="UP000001425"/>
    </source>
</evidence>
<dbReference type="EnsemblBacteria" id="BAA16656">
    <property type="protein sequence ID" value="BAA16656"/>
    <property type="gene ID" value="BAA16656"/>
</dbReference>
<dbReference type="Proteomes" id="UP000001425">
    <property type="component" value="Chromosome"/>
</dbReference>
<proteinExistence type="predicted"/>
<dbReference type="PaxDb" id="1148-1651728"/>
<dbReference type="STRING" id="1148.gene:10497511"/>
<dbReference type="AlphaFoldDB" id="P72654"/>
<dbReference type="InParanoid" id="P72654"/>
<reference evidence="1 2" key="2">
    <citation type="journal article" date="1996" name="DNA Res.">
        <title>Sequence analysis of the genome of the unicellular cyanobacterium Synechocystis sp. strain PCC6803. II. Sequence determination of the entire genome and assignment of potential protein-coding regions.</title>
        <authorList>
            <person name="Kaneko T."/>
            <person name="Sato S."/>
            <person name="Kotani H."/>
            <person name="Tanaka A."/>
            <person name="Asamizu E."/>
            <person name="Nakamura Y."/>
            <person name="Miyajima N."/>
            <person name="Hirosawa M."/>
            <person name="Sugiura M."/>
            <person name="Sasamoto S."/>
            <person name="Kimura T."/>
            <person name="Hosouchi T."/>
            <person name="Matsuno A."/>
            <person name="Muraki A."/>
            <person name="Nakazaki N."/>
            <person name="Naruo K."/>
            <person name="Okumura S."/>
            <person name="Shimpo S."/>
            <person name="Takeuchi C."/>
            <person name="Wada T."/>
            <person name="Watanabe A."/>
            <person name="Yamada M."/>
            <person name="Yasuda M."/>
            <person name="Tabata S."/>
        </authorList>
    </citation>
    <scope>NUCLEOTIDE SEQUENCE [LARGE SCALE GENOMIC DNA]</scope>
    <source>
        <strain evidence="2">ATCC 27184 / PCC 6803 / Kazusa</strain>
    </source>
</reference>
<dbReference type="eggNOG" id="COG3187">
    <property type="taxonomic scope" value="Bacteria"/>
</dbReference>
<keyword evidence="2" id="KW-1185">Reference proteome</keyword>
<reference evidence="1 2" key="1">
    <citation type="journal article" date="1995" name="DNA Res.">
        <title>Sequence analysis of the genome of the unicellular cyanobacterium Synechocystis sp. strain PCC6803. I. Sequence features in the 1 Mb region from map positions 64% to 92% of the genome.</title>
        <authorList>
            <person name="Kaneko T."/>
            <person name="Tanaka A."/>
            <person name="Sato S."/>
            <person name="Kotani H."/>
            <person name="Sazuka T."/>
            <person name="Miyajima N."/>
            <person name="Sugiura M."/>
            <person name="Tabata S."/>
        </authorList>
    </citation>
    <scope>NUCLEOTIDE SEQUENCE [LARGE SCALE GENOMIC DNA]</scope>
    <source>
        <strain evidence="2">ATCC 27184 / PCC 6803 / Kazusa</strain>
    </source>
</reference>
<sequence length="263" mass="28171">MPLEWKGGQQKPLLNCPSVLGKCFCLGTMLREIAKRIETMANRIGSLSLGLLTALMGGESLVSVATAVPSAPPLAIAQNGVSPLTVDVLKNLSYTIPDQGTYSLNNGVFAGGTFSLNLIKPIAIGDVDQDGDQDGAVILRRQSVVSADELIYLAVVTVEPDGSPTNPDTYFLGDRVRVQSLVVKNGQIRLNILKHQPGDPQCCPSALVSEAYQLNSGEGTLAPITLNEQQRQEIHIQDLPSQALPGDQDEPFQPSLDQFQIQL</sequence>
<organism evidence="1 2">
    <name type="scientific">Synechocystis sp. (strain ATCC 27184 / PCC 6803 / Kazusa)</name>
    <dbReference type="NCBI Taxonomy" id="1111708"/>
    <lineage>
        <taxon>Bacteria</taxon>
        <taxon>Bacillati</taxon>
        <taxon>Cyanobacteriota</taxon>
        <taxon>Cyanophyceae</taxon>
        <taxon>Synechococcales</taxon>
        <taxon>Merismopediaceae</taxon>
        <taxon>Synechocystis</taxon>
    </lineage>
</organism>
<gene>
    <name evidence="1" type="ordered locus">slr1127</name>
</gene>
<dbReference type="PIR" id="S74504">
    <property type="entry name" value="S74504"/>
</dbReference>
<protein>
    <submittedName>
        <fullName evidence="1">Slr1127 protein</fullName>
    </submittedName>
</protein>
<accession>P72654</accession>